<evidence type="ECO:0000259" key="3">
    <source>
        <dbReference type="Pfam" id="PF07059"/>
    </source>
</evidence>
<evidence type="ECO:0000313" key="4">
    <source>
        <dbReference type="EMBL" id="KAL3789385.1"/>
    </source>
</evidence>
<feature type="transmembrane region" description="Helical" evidence="2">
    <location>
        <begin position="167"/>
        <end position="189"/>
    </location>
</feature>
<dbReference type="InterPro" id="IPR009769">
    <property type="entry name" value="EDR2_C"/>
</dbReference>
<feature type="domain" description="Protein ENHANCED DISEASE RESISTANCE 2 C-terminal" evidence="3">
    <location>
        <begin position="356"/>
        <end position="560"/>
    </location>
</feature>
<sequence>MASKKGLKNIEKALKKGKLVVDVVSAFKIGINTAAPATVDSEGEESTQASVVCDGRRGHRQLMPDDNKVEIAGTASSSSSSTTTISEEDVVVDRISPNTDRRNTNNAAYENVISVSPQPKTSPSTVAAESNKLSSANSNDNDNLLGIGSIILTVMAAYHVWTCRGSILSNQFPISVVSAFVGAAFLFGYNMGKRTFLVEEEDDDDEPGLILKDRPGEDMHAVEVGKRRKWWKPPPKHRTRQRKREKIASILSYRPRSKRELKEWEMKLRAPFTDGPLMDHLLKYSPDFGRCKTPRLKKSKDGLVEDDNAAADAAAHDDDETAERIIIDHAPLGKLELNYTRAEAFESHESFSHVVDPLCKLRGMDLFLTSNPQENIWRQPLLNECGLRDVPTFIANFLMPFGNITAYFTLPDWVDDLNNIPEEKNDDPPGVKAFKRFLIGDKDYRNARLKVIPYVVDGPLAIRLLKPKPIEVTIHGKRHPTIWTDVPQTIDPITRKSSRSILECDLDFVSDRQIRRILNMARPHIRRITIDVAFIISKPNHSEIEEPSACLGLWRVDKVDLERCAVFPETSIEETVRELSLIMSKLELTEADKKSAG</sequence>
<name>A0ABD3PMK3_9STRA</name>
<keyword evidence="5" id="KW-1185">Reference proteome</keyword>
<keyword evidence="2" id="KW-0812">Transmembrane</keyword>
<organism evidence="4 5">
    <name type="scientific">Stephanodiscus triporus</name>
    <dbReference type="NCBI Taxonomy" id="2934178"/>
    <lineage>
        <taxon>Eukaryota</taxon>
        <taxon>Sar</taxon>
        <taxon>Stramenopiles</taxon>
        <taxon>Ochrophyta</taxon>
        <taxon>Bacillariophyta</taxon>
        <taxon>Coscinodiscophyceae</taxon>
        <taxon>Thalassiosirophycidae</taxon>
        <taxon>Stephanodiscales</taxon>
        <taxon>Stephanodiscaceae</taxon>
        <taxon>Stephanodiscus</taxon>
    </lineage>
</organism>
<dbReference type="EMBL" id="JALLAZ020000682">
    <property type="protein sequence ID" value="KAL3789385.1"/>
    <property type="molecule type" value="Genomic_DNA"/>
</dbReference>
<dbReference type="PANTHER" id="PTHR12136:SF41">
    <property type="entry name" value="PLECKSTRIN HOMOLOGY (PH) AND LIPID-BINDING START DOMAINS-CONTAINING PROTEIN"/>
    <property type="match status" value="1"/>
</dbReference>
<comment type="caution">
    <text evidence="4">The sequence shown here is derived from an EMBL/GenBank/DDBJ whole genome shotgun (WGS) entry which is preliminary data.</text>
</comment>
<feature type="compositionally biased region" description="Polar residues" evidence="1">
    <location>
        <begin position="104"/>
        <end position="128"/>
    </location>
</feature>
<dbReference type="AlphaFoldDB" id="A0ABD3PMK3"/>
<dbReference type="InterPro" id="IPR045096">
    <property type="entry name" value="EDR2-like"/>
</dbReference>
<accession>A0ABD3PMK3</accession>
<evidence type="ECO:0000313" key="5">
    <source>
        <dbReference type="Proteomes" id="UP001530315"/>
    </source>
</evidence>
<gene>
    <name evidence="4" type="ORF">ACHAW5_010180</name>
</gene>
<dbReference type="PANTHER" id="PTHR12136">
    <property type="entry name" value="ENHANCED DISEASE RESISTANCE-RELATED"/>
    <property type="match status" value="1"/>
</dbReference>
<proteinExistence type="predicted"/>
<dbReference type="Proteomes" id="UP001530315">
    <property type="component" value="Unassembled WGS sequence"/>
</dbReference>
<evidence type="ECO:0000256" key="1">
    <source>
        <dbReference type="SAM" id="MobiDB-lite"/>
    </source>
</evidence>
<keyword evidence="2" id="KW-1133">Transmembrane helix</keyword>
<feature type="region of interest" description="Disordered" evidence="1">
    <location>
        <begin position="96"/>
        <end position="135"/>
    </location>
</feature>
<reference evidence="4 5" key="1">
    <citation type="submission" date="2024-10" db="EMBL/GenBank/DDBJ databases">
        <title>Updated reference genomes for cyclostephanoid diatoms.</title>
        <authorList>
            <person name="Roberts W.R."/>
            <person name="Alverson A.J."/>
        </authorList>
    </citation>
    <scope>NUCLEOTIDE SEQUENCE [LARGE SCALE GENOMIC DNA]</scope>
    <source>
        <strain evidence="4 5">AJA276-08</strain>
    </source>
</reference>
<dbReference type="Pfam" id="PF07059">
    <property type="entry name" value="EDR2_C"/>
    <property type="match status" value="1"/>
</dbReference>
<protein>
    <recommendedName>
        <fullName evidence="3">Protein ENHANCED DISEASE RESISTANCE 2 C-terminal domain-containing protein</fullName>
    </recommendedName>
</protein>
<keyword evidence="2" id="KW-0472">Membrane</keyword>
<evidence type="ECO:0000256" key="2">
    <source>
        <dbReference type="SAM" id="Phobius"/>
    </source>
</evidence>